<dbReference type="InterPro" id="IPR000210">
    <property type="entry name" value="BTB/POZ_dom"/>
</dbReference>
<dbReference type="InterPro" id="IPR011333">
    <property type="entry name" value="SKP1/BTB/POZ_sf"/>
</dbReference>
<dbReference type="SUPFAM" id="SSF52047">
    <property type="entry name" value="RNI-like"/>
    <property type="match status" value="2"/>
</dbReference>
<dbReference type="EMBL" id="JBFOLK010000009">
    <property type="protein sequence ID" value="KAL2487196.1"/>
    <property type="molecule type" value="Genomic_DNA"/>
</dbReference>
<dbReference type="Gene3D" id="1.25.40.420">
    <property type="match status" value="1"/>
</dbReference>
<dbReference type="Gene3D" id="3.80.10.10">
    <property type="entry name" value="Ribonuclease Inhibitor"/>
    <property type="match status" value="2"/>
</dbReference>
<dbReference type="InterPro" id="IPR006553">
    <property type="entry name" value="Leu-rich_rpt_Cys-con_subtyp"/>
</dbReference>
<accession>A0ABD1RGT5</accession>
<dbReference type="Gene3D" id="3.30.710.10">
    <property type="entry name" value="Potassium Channel Kv1.1, Chain A"/>
    <property type="match status" value="1"/>
</dbReference>
<comment type="caution">
    <text evidence="4">The sequence shown here is derived from an EMBL/GenBank/DDBJ whole genome shotgun (WGS) entry which is preliminary data.</text>
</comment>
<dbReference type="SMART" id="SM00875">
    <property type="entry name" value="BACK"/>
    <property type="match status" value="1"/>
</dbReference>
<dbReference type="PANTHER" id="PTHR13318">
    <property type="entry name" value="PARTNER OF PAIRED, ISOFORM B-RELATED"/>
    <property type="match status" value="1"/>
</dbReference>
<name>A0ABD1RGT5_9LAMI</name>
<dbReference type="Proteomes" id="UP001604336">
    <property type="component" value="Unassembled WGS sequence"/>
</dbReference>
<comment type="pathway">
    <text evidence="2">Protein modification; protein ubiquitination.</text>
</comment>
<dbReference type="SUPFAM" id="SSF54695">
    <property type="entry name" value="POZ domain"/>
    <property type="match status" value="1"/>
</dbReference>
<dbReference type="Pfam" id="PF00651">
    <property type="entry name" value="BTB"/>
    <property type="match status" value="1"/>
</dbReference>
<comment type="function">
    <text evidence="1">May act as a substrate-specific adapter of an E3 ubiquitin-protein ligase complex (CUL3-RBX1-BTB) which mediates the ubiquitination and subsequent proteasomal degradation of target proteins.</text>
</comment>
<evidence type="ECO:0000259" key="3">
    <source>
        <dbReference type="PROSITE" id="PS50097"/>
    </source>
</evidence>
<dbReference type="PROSITE" id="PS50097">
    <property type="entry name" value="BTB"/>
    <property type="match status" value="1"/>
</dbReference>
<evidence type="ECO:0000256" key="2">
    <source>
        <dbReference type="ARBA" id="ARBA00004906"/>
    </source>
</evidence>
<keyword evidence="4" id="KW-0436">Ligase</keyword>
<reference evidence="5" key="1">
    <citation type="submission" date="2024-07" db="EMBL/GenBank/DDBJ databases">
        <title>Two chromosome-level genome assemblies of Korean endemic species Abeliophyllum distichum and Forsythia ovata (Oleaceae).</title>
        <authorList>
            <person name="Jang H."/>
        </authorList>
    </citation>
    <scope>NUCLEOTIDE SEQUENCE [LARGE SCALE GENOMIC DNA]</scope>
</reference>
<evidence type="ECO:0000313" key="5">
    <source>
        <dbReference type="Proteomes" id="UP001604336"/>
    </source>
</evidence>
<protein>
    <submittedName>
        <fullName evidence="4">Ubiquitin-protein ligase</fullName>
    </submittedName>
</protein>
<feature type="domain" description="BTB" evidence="3">
    <location>
        <begin position="45"/>
        <end position="113"/>
    </location>
</feature>
<evidence type="ECO:0000256" key="1">
    <source>
        <dbReference type="ARBA" id="ARBA00002668"/>
    </source>
</evidence>
<proteinExistence type="predicted"/>
<keyword evidence="5" id="KW-1185">Reference proteome</keyword>
<dbReference type="InterPro" id="IPR032675">
    <property type="entry name" value="LRR_dom_sf"/>
</dbReference>
<sequence>MASKADSDDSNEFVTLSCTVFDASERNENSDSNQIVISTADVSSWDLKSILSRKVLKIKANPNRLIEKSSYFCGLLRGSFCESRMEYISIQWDAELFLSVLRFIFGCEVDITSDNFIPMYEAALFFGVETLLLKCHVWLNELTSFKGLQSPELGLYDLVHIWNYGLEHANDFILQLSTSYLARNFMWASSCNSFNDIPYELLCSVIKDPELTVDSEKHLCEAILVWLDANIAQSEGWSGEEASHADVLKQIRPSLLPLWFVAGTRKSCFFSKFADKGIGSILSLTRHLSTISMDVFKEADMSHLRIRLTKYTKRVDLSSCPQFTPSLLLLSMLPPSCYADPMLRKSIKDSSINHVRLKEDVFHLFWVLGLMLAFNEVEEVDISNCPMLHLEAAIDCFCKSLPSLRKLRAAYSLDFKTKMLCQLVQKCPLLTEIDLTVDVTPVIPGRVSVVSSWPALSQRSTTYFDLGNCHSSAPFSYTSRPFLSNITKLTLEGRTDIRDSDLHDISEFCASLCYLNIKGCISVTDNGISVIILKCKRLHSVLVCDTSFGNNSVLALCYGISGVEPQSENHSHTMAFKCQTLHIGGCNGINETALSELLSGANNLRSLCLRGIQLVDSALYCFSGSSLEMLDVSDTKVSAAALAHVIHRNLDLKCLKARGCRHLLLDENKTEERNLPALLHTPKELYSELGESCELEEIQLGWGFSFLYMEALKPAFRTLRTIVVGLGGSLGQEGLKQLPDICPLLETLILYFQVITDSAIMHVMKTLLQLQVLALCYCIGEISSLSFKFMMPNLKSLKLERVTPWMTNEDLVNLTQNCPKLVELSLTGCTLLNSESQDIISSGWPGLMSIHLEDCGEVTTNDVVSLLDCHALEDLMLRHTGPGITRNFIIYAAYKLPMLRKISLDRCDARDGDFDIPNCDDRYFLSSVKIARCKLQLCTFDLHNLEGRRTPVHKETLILTWNSEKAHKNRGEGKALMLFALVNFRNFIGFSYTIQWKHGSTWNAQCIPA</sequence>
<organism evidence="4 5">
    <name type="scientific">Abeliophyllum distichum</name>
    <dbReference type="NCBI Taxonomy" id="126358"/>
    <lineage>
        <taxon>Eukaryota</taxon>
        <taxon>Viridiplantae</taxon>
        <taxon>Streptophyta</taxon>
        <taxon>Embryophyta</taxon>
        <taxon>Tracheophyta</taxon>
        <taxon>Spermatophyta</taxon>
        <taxon>Magnoliopsida</taxon>
        <taxon>eudicotyledons</taxon>
        <taxon>Gunneridae</taxon>
        <taxon>Pentapetalae</taxon>
        <taxon>asterids</taxon>
        <taxon>lamiids</taxon>
        <taxon>Lamiales</taxon>
        <taxon>Oleaceae</taxon>
        <taxon>Forsythieae</taxon>
        <taxon>Abeliophyllum</taxon>
    </lineage>
</organism>
<dbReference type="InterPro" id="IPR011705">
    <property type="entry name" value="BACK"/>
</dbReference>
<dbReference type="Pfam" id="PF07707">
    <property type="entry name" value="BACK"/>
    <property type="match status" value="1"/>
</dbReference>
<dbReference type="CDD" id="cd18186">
    <property type="entry name" value="BTB_POZ_ZBTB_KLHL-like"/>
    <property type="match status" value="1"/>
</dbReference>
<dbReference type="GO" id="GO:0016874">
    <property type="term" value="F:ligase activity"/>
    <property type="evidence" value="ECO:0007669"/>
    <property type="project" value="UniProtKB-KW"/>
</dbReference>
<dbReference type="AlphaFoldDB" id="A0ABD1RGT5"/>
<evidence type="ECO:0000313" key="4">
    <source>
        <dbReference type="EMBL" id="KAL2487196.1"/>
    </source>
</evidence>
<dbReference type="SMART" id="SM00367">
    <property type="entry name" value="LRR_CC"/>
    <property type="match status" value="7"/>
</dbReference>
<gene>
    <name evidence="4" type="ORF">Adt_31952</name>
</gene>